<keyword evidence="5" id="KW-0547">Nucleotide-binding</keyword>
<name>A0A5N5CX68_9PEZI</name>
<evidence type="ECO:0000256" key="10">
    <source>
        <dbReference type="ARBA" id="ARBA00023204"/>
    </source>
</evidence>
<comment type="subcellular location">
    <subcellularLocation>
        <location evidence="2">Chromosome</location>
    </subcellularLocation>
    <subcellularLocation>
        <location evidence="1">Nucleus</location>
    </subcellularLocation>
</comment>
<organism evidence="15 16">
    <name type="scientific">Lasiodiplodia theobromae</name>
    <dbReference type="NCBI Taxonomy" id="45133"/>
    <lineage>
        <taxon>Eukaryota</taxon>
        <taxon>Fungi</taxon>
        <taxon>Dikarya</taxon>
        <taxon>Ascomycota</taxon>
        <taxon>Pezizomycotina</taxon>
        <taxon>Dothideomycetes</taxon>
        <taxon>Dothideomycetes incertae sedis</taxon>
        <taxon>Botryosphaeriales</taxon>
        <taxon>Botryosphaeriaceae</taxon>
        <taxon>Lasiodiplodia</taxon>
    </lineage>
</organism>
<comment type="similarity">
    <text evidence="3">Belongs to the SMC family. SMC6 subfamily.</text>
</comment>
<evidence type="ECO:0000256" key="8">
    <source>
        <dbReference type="ARBA" id="ARBA00023054"/>
    </source>
</evidence>
<dbReference type="Gene3D" id="3.40.50.300">
    <property type="entry name" value="P-loop containing nucleotide triphosphate hydrolases"/>
    <property type="match status" value="2"/>
</dbReference>
<protein>
    <submittedName>
        <fullName evidence="15">Structural maintenance of chromosomes protein 6</fullName>
    </submittedName>
</protein>
<dbReference type="PANTHER" id="PTHR19306">
    <property type="entry name" value="STRUCTURAL MAINTENANCE OF CHROMOSOMES 5,6 SMC5, SMC6"/>
    <property type="match status" value="1"/>
</dbReference>
<dbReference type="SUPFAM" id="SSF52540">
    <property type="entry name" value="P-loop containing nucleoside triphosphate hydrolases"/>
    <property type="match status" value="1"/>
</dbReference>
<dbReference type="GO" id="GO:0000724">
    <property type="term" value="P:double-strand break repair via homologous recombination"/>
    <property type="evidence" value="ECO:0007669"/>
    <property type="project" value="TreeGrafter"/>
</dbReference>
<evidence type="ECO:0000256" key="7">
    <source>
        <dbReference type="ARBA" id="ARBA00022840"/>
    </source>
</evidence>
<sequence>MAPLPEKRHRAPTDLESDDYDSSDAGPRNRRDSRKRQRLSGISDDADLAFSDIQQHDVDTLLDGNGDTSFLDESMIDGETGEFDVEDLLGNEAARLSGLKRIIEKRFKRRTDNMPAENAIIEQVTCINFMCHSNLTVPLGPLINFIIGHNGSGKSAVMTALTLCLGGKATSTNRGQSLKSFIKEGEEKGLLAVKIKNHGSSAFKPELYGESIIVERHFNKNGGSSYQIKNVNKKVVSTKKSDLEDIIDAFQLQMDNPMNVLSQDMARQFLNNSTPLDKYKFFIEGTQIASLDRDYRILEEYLNEIEAKHAIKQQDVEVLKRREQEAKERMRAAGKQNQMRAKAALLQRQYAWKQVEDEEEKVEGADGHIADAQAEIDQKTEQVEQASNKFDQAERDLEEAQRKVQEYDEEKIPIQERLEEAKTVFSKGKDDLQEVLAQQRQIKSLIQGNKAIITKIENDIQEERQRQEDANGGEHGRRRQEIDEAKAVSQEKAAAAEELRRAIPDMDRARSAAQDRLNEYKDTIQQKRNDVQQQEQHINQIRRNQGSWMAGFDNNLPALLRAIDNESRFRNKPVGPMGRHIRLLKPEWSNILEKTAGVQLNAFVVTSKHDEGILRELMNRVNYPRESGNVTPILIGDPRPLDTSRNEPEPHLLTWMRALKFDNELVRNQLIINNMIEQTVLIEDFDEAYSFALGSGGNQPRPKNVKQVFTISKNKRNGVRFGWASSGAGIQSPIQPLKNKLPRMQTEIESRLNVATEELRRYKLDCQQAENEWRERETALTRANQALTRHNRDFKEARIAAQRAEEEWERMHDALEQETPQAGRLEELERQLEEAKATKETNMEMARDAASARERIDAAQRERRDQQSEIERELSEVNAKFSKAQIRVNRIQTNRDNALHEKNEACESLEVAREQMNSYQRQREALLQDIAAMAVEAEKVGERPHIPPGETVDSLGRKYERLQNEIQTQNQRLGGSEEELREKYFEAVAAHKIAKKDVHDMEGAQRVLKSTLANRKARLVIFKRTIADRSRITFTYLLAARKFRGDLRIDHKAKELDLAVEPDITKVGAEGRQTRTLSGGEKSFSTVCLLLSLWDAMGAPTRCLDEFDVFMDSVNREISMKMIIDACRSSAMRQFIFITPQAMGNVSLGPDVKIIKMSDPERHQTTLQF</sequence>
<proteinExistence type="inferred from homology"/>
<evidence type="ECO:0000256" key="4">
    <source>
        <dbReference type="ARBA" id="ARBA00022454"/>
    </source>
</evidence>
<evidence type="ECO:0000256" key="13">
    <source>
        <dbReference type="SAM" id="MobiDB-lite"/>
    </source>
</evidence>
<evidence type="ECO:0000256" key="2">
    <source>
        <dbReference type="ARBA" id="ARBA00004286"/>
    </source>
</evidence>
<dbReference type="GO" id="GO:0005524">
    <property type="term" value="F:ATP binding"/>
    <property type="evidence" value="ECO:0007669"/>
    <property type="project" value="UniProtKB-KW"/>
</dbReference>
<evidence type="ECO:0000313" key="16">
    <source>
        <dbReference type="Proteomes" id="UP000325902"/>
    </source>
</evidence>
<dbReference type="OrthoDB" id="10072614at2759"/>
<feature type="coiled-coil region" evidence="12">
    <location>
        <begin position="752"/>
        <end position="979"/>
    </location>
</feature>
<evidence type="ECO:0000256" key="5">
    <source>
        <dbReference type="ARBA" id="ARBA00022741"/>
    </source>
</evidence>
<dbReference type="GO" id="GO:0035861">
    <property type="term" value="C:site of double-strand break"/>
    <property type="evidence" value="ECO:0007669"/>
    <property type="project" value="TreeGrafter"/>
</dbReference>
<keyword evidence="10" id="KW-0234">DNA repair</keyword>
<reference evidence="15 16" key="1">
    <citation type="journal article" date="2019" name="Sci. Rep.">
        <title>A multi-omics analysis of the grapevine pathogen Lasiodiplodia theobromae reveals that temperature affects the expression of virulence- and pathogenicity-related genes.</title>
        <authorList>
            <person name="Felix C."/>
            <person name="Meneses R."/>
            <person name="Goncalves M.F.M."/>
            <person name="Tilleman L."/>
            <person name="Duarte A.S."/>
            <person name="Jorrin-Novo J.V."/>
            <person name="Van de Peer Y."/>
            <person name="Deforce D."/>
            <person name="Van Nieuwerburgh F."/>
            <person name="Esteves A.C."/>
            <person name="Alves A."/>
        </authorList>
    </citation>
    <scope>NUCLEOTIDE SEQUENCE [LARGE SCALE GENOMIC DNA]</scope>
    <source>
        <strain evidence="15 16">LA-SOL3</strain>
    </source>
</reference>
<dbReference type="InterPro" id="IPR027417">
    <property type="entry name" value="P-loop_NTPase"/>
</dbReference>
<feature type="domain" description="RecF/RecN/SMC N-terminal" evidence="14">
    <location>
        <begin position="121"/>
        <end position="1140"/>
    </location>
</feature>
<gene>
    <name evidence="15" type="primary">SMC6</name>
    <name evidence="15" type="ORF">DBV05_g11385</name>
</gene>
<dbReference type="GO" id="GO:0005634">
    <property type="term" value="C:nucleus"/>
    <property type="evidence" value="ECO:0007669"/>
    <property type="project" value="UniProtKB-SubCell"/>
</dbReference>
<dbReference type="AlphaFoldDB" id="A0A5N5CX68"/>
<keyword evidence="9" id="KW-0233">DNA recombination</keyword>
<dbReference type="GO" id="GO:0030915">
    <property type="term" value="C:Smc5-Smc6 complex"/>
    <property type="evidence" value="ECO:0007669"/>
    <property type="project" value="TreeGrafter"/>
</dbReference>
<accession>A0A5N5CX68</accession>
<dbReference type="GO" id="GO:0003684">
    <property type="term" value="F:damaged DNA binding"/>
    <property type="evidence" value="ECO:0007669"/>
    <property type="project" value="TreeGrafter"/>
</dbReference>
<dbReference type="Pfam" id="PF02463">
    <property type="entry name" value="SMC_N"/>
    <property type="match status" value="1"/>
</dbReference>
<evidence type="ECO:0000256" key="1">
    <source>
        <dbReference type="ARBA" id="ARBA00004123"/>
    </source>
</evidence>
<keyword evidence="8 12" id="KW-0175">Coiled coil</keyword>
<keyword evidence="16" id="KW-1185">Reference proteome</keyword>
<dbReference type="GO" id="GO:0003697">
    <property type="term" value="F:single-stranded DNA binding"/>
    <property type="evidence" value="ECO:0007669"/>
    <property type="project" value="TreeGrafter"/>
</dbReference>
<evidence type="ECO:0000256" key="6">
    <source>
        <dbReference type="ARBA" id="ARBA00022763"/>
    </source>
</evidence>
<feature type="coiled-coil region" evidence="12">
    <location>
        <begin position="288"/>
        <end position="417"/>
    </location>
</feature>
<keyword evidence="7" id="KW-0067">ATP-binding</keyword>
<dbReference type="InterPro" id="IPR003395">
    <property type="entry name" value="RecF/RecN/SMC_N"/>
</dbReference>
<dbReference type="PANTHER" id="PTHR19306:SF6">
    <property type="entry name" value="STRUCTURAL MAINTENANCE OF CHROMOSOMES PROTEIN 6"/>
    <property type="match status" value="1"/>
</dbReference>
<keyword evidence="6" id="KW-0227">DNA damage</keyword>
<feature type="compositionally biased region" description="Basic and acidic residues" evidence="13">
    <location>
        <begin position="463"/>
        <end position="486"/>
    </location>
</feature>
<keyword evidence="4" id="KW-0158">Chromosome</keyword>
<dbReference type="EMBL" id="VCHE01000159">
    <property type="protein sequence ID" value="KAB2569960.1"/>
    <property type="molecule type" value="Genomic_DNA"/>
</dbReference>
<evidence type="ECO:0000259" key="14">
    <source>
        <dbReference type="Pfam" id="PF02463"/>
    </source>
</evidence>
<evidence type="ECO:0000256" key="3">
    <source>
        <dbReference type="ARBA" id="ARBA00006793"/>
    </source>
</evidence>
<keyword evidence="11" id="KW-0539">Nucleus</keyword>
<feature type="region of interest" description="Disordered" evidence="13">
    <location>
        <begin position="463"/>
        <end position="489"/>
    </location>
</feature>
<evidence type="ECO:0000256" key="11">
    <source>
        <dbReference type="ARBA" id="ARBA00023242"/>
    </source>
</evidence>
<comment type="caution">
    <text evidence="15">The sequence shown here is derived from an EMBL/GenBank/DDBJ whole genome shotgun (WGS) entry which is preliminary data.</text>
</comment>
<evidence type="ECO:0000256" key="12">
    <source>
        <dbReference type="SAM" id="Coils"/>
    </source>
</evidence>
<dbReference type="Proteomes" id="UP000325902">
    <property type="component" value="Unassembled WGS sequence"/>
</dbReference>
<feature type="region of interest" description="Disordered" evidence="13">
    <location>
        <begin position="1"/>
        <end position="39"/>
    </location>
</feature>
<evidence type="ECO:0000313" key="15">
    <source>
        <dbReference type="EMBL" id="KAB2569960.1"/>
    </source>
</evidence>
<evidence type="ECO:0000256" key="9">
    <source>
        <dbReference type="ARBA" id="ARBA00023172"/>
    </source>
</evidence>